<dbReference type="SUPFAM" id="SSF90123">
    <property type="entry name" value="ABC transporter transmembrane region"/>
    <property type="match status" value="1"/>
</dbReference>
<feature type="transmembrane region" description="Helical" evidence="9">
    <location>
        <begin position="173"/>
        <end position="191"/>
    </location>
</feature>
<evidence type="ECO:0000256" key="5">
    <source>
        <dbReference type="ARBA" id="ARBA00022967"/>
    </source>
</evidence>
<keyword evidence="11" id="KW-1185">Reference proteome</keyword>
<gene>
    <name evidence="12" type="primary">LOC106806721</name>
</gene>
<evidence type="ECO:0000256" key="2">
    <source>
        <dbReference type="ARBA" id="ARBA00022448"/>
    </source>
</evidence>
<feature type="non-terminal residue" evidence="12">
    <location>
        <position position="404"/>
    </location>
</feature>
<dbReference type="Gene3D" id="1.20.1560.10">
    <property type="entry name" value="ABC transporter type 1, transmembrane domain"/>
    <property type="match status" value="1"/>
</dbReference>
<dbReference type="InterPro" id="IPR036640">
    <property type="entry name" value="ABC1_TM_sf"/>
</dbReference>
<keyword evidence="7 9" id="KW-0472">Membrane</keyword>
<dbReference type="RefSeq" id="XP_014664241.1">
    <property type="nucleotide sequence ID" value="XM_014808755.1"/>
</dbReference>
<protein>
    <submittedName>
        <fullName evidence="12">ATP-binding cassette sub-family B member 6, mitochondrial-like</fullName>
    </submittedName>
</protein>
<dbReference type="InterPro" id="IPR011527">
    <property type="entry name" value="ABC1_TM_dom"/>
</dbReference>
<evidence type="ECO:0000256" key="1">
    <source>
        <dbReference type="ARBA" id="ARBA00004651"/>
    </source>
</evidence>
<dbReference type="Pfam" id="PF00664">
    <property type="entry name" value="ABC_membrane"/>
    <property type="match status" value="1"/>
</dbReference>
<evidence type="ECO:0000256" key="6">
    <source>
        <dbReference type="ARBA" id="ARBA00022989"/>
    </source>
</evidence>
<feature type="transmembrane region" description="Helical" evidence="9">
    <location>
        <begin position="134"/>
        <end position="153"/>
    </location>
</feature>
<evidence type="ECO:0000256" key="7">
    <source>
        <dbReference type="ARBA" id="ARBA00023136"/>
    </source>
</evidence>
<evidence type="ECO:0000313" key="11">
    <source>
        <dbReference type="Proteomes" id="UP000695022"/>
    </source>
</evidence>
<evidence type="ECO:0000256" key="9">
    <source>
        <dbReference type="SAM" id="Phobius"/>
    </source>
</evidence>
<dbReference type="InterPro" id="IPR032410">
    <property type="entry name" value="ABCB6_N"/>
</dbReference>
<name>A0ABM1DWC0_PRICU</name>
<evidence type="ECO:0000313" key="12">
    <source>
        <dbReference type="RefSeq" id="XP_014664241.1"/>
    </source>
</evidence>
<accession>A0ABM1DWC0</accession>
<feature type="transmembrane region" description="Helical" evidence="9">
    <location>
        <begin position="355"/>
        <end position="373"/>
    </location>
</feature>
<dbReference type="PROSITE" id="PS50929">
    <property type="entry name" value="ABC_TM1F"/>
    <property type="match status" value="1"/>
</dbReference>
<dbReference type="Pfam" id="PF16185">
    <property type="entry name" value="MTABC_N"/>
    <property type="match status" value="1"/>
</dbReference>
<dbReference type="Proteomes" id="UP000695022">
    <property type="component" value="Unplaced"/>
</dbReference>
<feature type="transmembrane region" description="Helical" evidence="9">
    <location>
        <begin position="62"/>
        <end position="88"/>
    </location>
</feature>
<keyword evidence="6 9" id="KW-1133">Transmembrane helix</keyword>
<feature type="region of interest" description="Disordered" evidence="8">
    <location>
        <begin position="215"/>
        <end position="241"/>
    </location>
</feature>
<feature type="transmembrane region" description="Helical" evidence="9">
    <location>
        <begin position="17"/>
        <end position="41"/>
    </location>
</feature>
<sequence length="404" mass="46311">MEFCEPNITFFIVWNHGINYCFATTVTSSLLFAVAFFFGGAQIYFYRKYSNFIDKRIQPESYLFYLQILLTIGMALESIVHLILWGTVISMRTIYGYQVLGTVFYCVAYGISLLLLLVERRRTLPTVPTRGHGLVLLVFWTLAFVKVNLSFLNWFSDQWWFQKKRGTTDTVELILFIVRYVFVALLFALGLKAPGLPNKHSWHHLISNTLEDTEQPADANTNTNTDQQQQQQEQQQGERSTWADVWKKTRTVLPYVYPRRSIGLQLRVLACFVIIAAVRGLNVLVPIYSKLIGECGGRRLLVSRVQRAAHSGEQVKYYGAEKYEVKRYRDAILAYQSAEFVSQASLNLLNMVQSIVINAGLLAGTLYCASLIVNARTLTVGDYVLFSSYILQLYVPLNWFGTYY</sequence>
<feature type="transmembrane region" description="Helical" evidence="9">
    <location>
        <begin position="94"/>
        <end position="118"/>
    </location>
</feature>
<evidence type="ECO:0000259" key="10">
    <source>
        <dbReference type="PROSITE" id="PS50929"/>
    </source>
</evidence>
<organism evidence="11 12">
    <name type="scientific">Priapulus caudatus</name>
    <name type="common">Priapulid worm</name>
    <dbReference type="NCBI Taxonomy" id="37621"/>
    <lineage>
        <taxon>Eukaryota</taxon>
        <taxon>Metazoa</taxon>
        <taxon>Ecdysozoa</taxon>
        <taxon>Scalidophora</taxon>
        <taxon>Priapulida</taxon>
        <taxon>Priapulimorpha</taxon>
        <taxon>Priapulimorphida</taxon>
        <taxon>Priapulidae</taxon>
        <taxon>Priapulus</taxon>
    </lineage>
</organism>
<feature type="transmembrane region" description="Helical" evidence="9">
    <location>
        <begin position="268"/>
        <end position="288"/>
    </location>
</feature>
<proteinExistence type="predicted"/>
<keyword evidence="5" id="KW-1278">Translocase</keyword>
<feature type="transmembrane region" description="Helical" evidence="9">
    <location>
        <begin position="380"/>
        <end position="401"/>
    </location>
</feature>
<reference evidence="12" key="1">
    <citation type="submission" date="2025-08" db="UniProtKB">
        <authorList>
            <consortium name="RefSeq"/>
        </authorList>
    </citation>
    <scope>IDENTIFICATION</scope>
</reference>
<dbReference type="GeneID" id="106806721"/>
<evidence type="ECO:0000256" key="3">
    <source>
        <dbReference type="ARBA" id="ARBA00022475"/>
    </source>
</evidence>
<comment type="subcellular location">
    <subcellularLocation>
        <location evidence="1">Cell membrane</location>
        <topology evidence="1">Multi-pass membrane protein</topology>
    </subcellularLocation>
</comment>
<feature type="domain" description="ABC transmembrane type-1" evidence="10">
    <location>
        <begin position="301"/>
        <end position="404"/>
    </location>
</feature>
<keyword evidence="2" id="KW-0813">Transport</keyword>
<keyword evidence="3" id="KW-1003">Cell membrane</keyword>
<evidence type="ECO:0000256" key="8">
    <source>
        <dbReference type="SAM" id="MobiDB-lite"/>
    </source>
</evidence>
<evidence type="ECO:0000256" key="4">
    <source>
        <dbReference type="ARBA" id="ARBA00022692"/>
    </source>
</evidence>
<keyword evidence="4 9" id="KW-0812">Transmembrane</keyword>